<feature type="region of interest" description="Disordered" evidence="1">
    <location>
        <begin position="46"/>
        <end position="71"/>
    </location>
</feature>
<evidence type="ECO:0000313" key="2">
    <source>
        <dbReference type="EMBL" id="KAK8948488.1"/>
    </source>
</evidence>
<dbReference type="EMBL" id="JBBWWQ010000004">
    <property type="protein sequence ID" value="KAK8948488.1"/>
    <property type="molecule type" value="Genomic_DNA"/>
</dbReference>
<dbReference type="Proteomes" id="UP001418222">
    <property type="component" value="Unassembled WGS sequence"/>
</dbReference>
<name>A0AAP0BR14_9ASPA</name>
<organism evidence="2 3">
    <name type="scientific">Platanthera zijinensis</name>
    <dbReference type="NCBI Taxonomy" id="2320716"/>
    <lineage>
        <taxon>Eukaryota</taxon>
        <taxon>Viridiplantae</taxon>
        <taxon>Streptophyta</taxon>
        <taxon>Embryophyta</taxon>
        <taxon>Tracheophyta</taxon>
        <taxon>Spermatophyta</taxon>
        <taxon>Magnoliopsida</taxon>
        <taxon>Liliopsida</taxon>
        <taxon>Asparagales</taxon>
        <taxon>Orchidaceae</taxon>
        <taxon>Orchidoideae</taxon>
        <taxon>Orchideae</taxon>
        <taxon>Orchidinae</taxon>
        <taxon>Platanthera</taxon>
    </lineage>
</organism>
<accession>A0AAP0BR14</accession>
<gene>
    <name evidence="2" type="ORF">KSP39_PZI006258</name>
</gene>
<comment type="caution">
    <text evidence="2">The sequence shown here is derived from an EMBL/GenBank/DDBJ whole genome shotgun (WGS) entry which is preliminary data.</text>
</comment>
<reference evidence="2 3" key="1">
    <citation type="journal article" date="2022" name="Nat. Plants">
        <title>Genomes of leafy and leafless Platanthera orchids illuminate the evolution of mycoheterotrophy.</title>
        <authorList>
            <person name="Li M.H."/>
            <person name="Liu K.W."/>
            <person name="Li Z."/>
            <person name="Lu H.C."/>
            <person name="Ye Q.L."/>
            <person name="Zhang D."/>
            <person name="Wang J.Y."/>
            <person name="Li Y.F."/>
            <person name="Zhong Z.M."/>
            <person name="Liu X."/>
            <person name="Yu X."/>
            <person name="Liu D.K."/>
            <person name="Tu X.D."/>
            <person name="Liu B."/>
            <person name="Hao Y."/>
            <person name="Liao X.Y."/>
            <person name="Jiang Y.T."/>
            <person name="Sun W.H."/>
            <person name="Chen J."/>
            <person name="Chen Y.Q."/>
            <person name="Ai Y."/>
            <person name="Zhai J.W."/>
            <person name="Wu S.S."/>
            <person name="Zhou Z."/>
            <person name="Hsiao Y.Y."/>
            <person name="Wu W.L."/>
            <person name="Chen Y.Y."/>
            <person name="Lin Y.F."/>
            <person name="Hsu J.L."/>
            <person name="Li C.Y."/>
            <person name="Wang Z.W."/>
            <person name="Zhao X."/>
            <person name="Zhong W.Y."/>
            <person name="Ma X.K."/>
            <person name="Ma L."/>
            <person name="Huang J."/>
            <person name="Chen G.Z."/>
            <person name="Huang M.Z."/>
            <person name="Huang L."/>
            <person name="Peng D.H."/>
            <person name="Luo Y.B."/>
            <person name="Zou S.Q."/>
            <person name="Chen S.P."/>
            <person name="Lan S."/>
            <person name="Tsai W.C."/>
            <person name="Van de Peer Y."/>
            <person name="Liu Z.J."/>
        </authorList>
    </citation>
    <scope>NUCLEOTIDE SEQUENCE [LARGE SCALE GENOMIC DNA]</scope>
    <source>
        <strain evidence="2">Lor287</strain>
    </source>
</reference>
<evidence type="ECO:0000313" key="3">
    <source>
        <dbReference type="Proteomes" id="UP001418222"/>
    </source>
</evidence>
<evidence type="ECO:0000256" key="1">
    <source>
        <dbReference type="SAM" id="MobiDB-lite"/>
    </source>
</evidence>
<dbReference type="AlphaFoldDB" id="A0AAP0BR14"/>
<sequence length="87" mass="10239">MAEERHHQCLSCRRHKGQEDTISVDVTFTAGETYVGRDYSPKAAHVNIGHDYSQTTEETDHEDYESEKYGRTQKEHLDECMEVYEWL</sequence>
<protein>
    <submittedName>
        <fullName evidence="2">Uncharacterized protein</fullName>
    </submittedName>
</protein>
<proteinExistence type="predicted"/>
<keyword evidence="3" id="KW-1185">Reference proteome</keyword>